<evidence type="ECO:0000313" key="7">
    <source>
        <dbReference type="Proteomes" id="UP000189857"/>
    </source>
</evidence>
<organism evidence="6 7">
    <name type="scientific">Eubacterium ruminantium</name>
    <dbReference type="NCBI Taxonomy" id="42322"/>
    <lineage>
        <taxon>Bacteria</taxon>
        <taxon>Bacillati</taxon>
        <taxon>Bacillota</taxon>
        <taxon>Clostridia</taxon>
        <taxon>Eubacteriales</taxon>
        <taxon>Eubacteriaceae</taxon>
        <taxon>Eubacterium</taxon>
    </lineage>
</organism>
<dbReference type="Pfam" id="PF04397">
    <property type="entry name" value="LytTR"/>
    <property type="match status" value="1"/>
</dbReference>
<evidence type="ECO:0000259" key="4">
    <source>
        <dbReference type="PROSITE" id="PS50110"/>
    </source>
</evidence>
<comment type="function">
    <text evidence="2">May play the central regulatory role in sporulation. It may be an element of the effector pathway responsible for the activation of sporulation genes in response to nutritional stress. Spo0A may act in concert with spo0H (a sigma factor) to control the expression of some genes that are critical to the sporulation process.</text>
</comment>
<protein>
    <recommendedName>
        <fullName evidence="1">Stage 0 sporulation protein A homolog</fullName>
    </recommendedName>
</protein>
<dbReference type="SMART" id="SM00850">
    <property type="entry name" value="LytTR"/>
    <property type="match status" value="1"/>
</dbReference>
<feature type="modified residue" description="4-aspartylphosphate" evidence="3">
    <location>
        <position position="58"/>
    </location>
</feature>
<gene>
    <name evidence="6" type="ORF">SAMN02745110_02120</name>
</gene>
<evidence type="ECO:0000313" key="6">
    <source>
        <dbReference type="EMBL" id="SJZ94901.1"/>
    </source>
</evidence>
<accession>A0A1T4PUE9</accession>
<sequence>MGKLNVAVCDDNRSYRREIIAECEKIREKCNVRFEISEFDNVKVLKENLKGIDILLLDIELGEDSGIEVKDYIEENRLDIIIIFISGFRSYVMKSFGLNVMGFIDKSEIAELLPRYLDKAISRRMEDIGYIDDINLRSIRYIQSNGVYVNLCTDDGNKILYRDSMNNMMKRLEQYDFCRAHRFYIINLRYVTKIESSPEGKHHVFLGKEKFKISESYYSTFRKKFSEYGRKRAGYI</sequence>
<dbReference type="PROSITE" id="PS50930">
    <property type="entry name" value="HTH_LYTTR"/>
    <property type="match status" value="1"/>
</dbReference>
<dbReference type="InterPro" id="IPR011006">
    <property type="entry name" value="CheY-like_superfamily"/>
</dbReference>
<feature type="domain" description="Response regulatory" evidence="4">
    <location>
        <begin position="5"/>
        <end position="121"/>
    </location>
</feature>
<dbReference type="Pfam" id="PF00072">
    <property type="entry name" value="Response_reg"/>
    <property type="match status" value="1"/>
</dbReference>
<dbReference type="PANTHER" id="PTHR37299:SF1">
    <property type="entry name" value="STAGE 0 SPORULATION PROTEIN A HOMOLOG"/>
    <property type="match status" value="1"/>
</dbReference>
<dbReference type="Gene3D" id="2.40.50.1020">
    <property type="entry name" value="LytTr DNA-binding domain"/>
    <property type="match status" value="1"/>
</dbReference>
<evidence type="ECO:0000259" key="5">
    <source>
        <dbReference type="PROSITE" id="PS50930"/>
    </source>
</evidence>
<evidence type="ECO:0000256" key="1">
    <source>
        <dbReference type="ARBA" id="ARBA00018672"/>
    </source>
</evidence>
<dbReference type="OrthoDB" id="9788600at2"/>
<reference evidence="6 7" key="1">
    <citation type="submission" date="2017-02" db="EMBL/GenBank/DDBJ databases">
        <authorList>
            <person name="Peterson S.W."/>
        </authorList>
    </citation>
    <scope>NUCLEOTIDE SEQUENCE [LARGE SCALE GENOMIC DNA]</scope>
    <source>
        <strain evidence="6 7">ATCC 17233</strain>
    </source>
</reference>
<dbReference type="EMBL" id="FUXA01000014">
    <property type="protein sequence ID" value="SJZ94901.1"/>
    <property type="molecule type" value="Genomic_DNA"/>
</dbReference>
<dbReference type="RefSeq" id="WP_143000672.1">
    <property type="nucleotide sequence ID" value="NZ_FMTO01000013.1"/>
</dbReference>
<dbReference type="Proteomes" id="UP000189857">
    <property type="component" value="Unassembled WGS sequence"/>
</dbReference>
<dbReference type="InterPro" id="IPR007492">
    <property type="entry name" value="LytTR_DNA-bd_dom"/>
</dbReference>
<dbReference type="AlphaFoldDB" id="A0A1T4PUE9"/>
<feature type="domain" description="HTH LytTR-type" evidence="5">
    <location>
        <begin position="134"/>
        <end position="227"/>
    </location>
</feature>
<evidence type="ECO:0000256" key="2">
    <source>
        <dbReference type="ARBA" id="ARBA00024867"/>
    </source>
</evidence>
<dbReference type="PROSITE" id="PS50110">
    <property type="entry name" value="RESPONSE_REGULATORY"/>
    <property type="match status" value="1"/>
</dbReference>
<dbReference type="InterPro" id="IPR001789">
    <property type="entry name" value="Sig_transdc_resp-reg_receiver"/>
</dbReference>
<dbReference type="PANTHER" id="PTHR37299">
    <property type="entry name" value="TRANSCRIPTIONAL REGULATOR-RELATED"/>
    <property type="match status" value="1"/>
</dbReference>
<dbReference type="InterPro" id="IPR046947">
    <property type="entry name" value="LytR-like"/>
</dbReference>
<proteinExistence type="predicted"/>
<dbReference type="GO" id="GO:0003677">
    <property type="term" value="F:DNA binding"/>
    <property type="evidence" value="ECO:0007669"/>
    <property type="project" value="InterPro"/>
</dbReference>
<evidence type="ECO:0000256" key="3">
    <source>
        <dbReference type="PROSITE-ProRule" id="PRU00169"/>
    </source>
</evidence>
<dbReference type="GO" id="GO:0000156">
    <property type="term" value="F:phosphorelay response regulator activity"/>
    <property type="evidence" value="ECO:0007669"/>
    <property type="project" value="InterPro"/>
</dbReference>
<keyword evidence="3" id="KW-0597">Phosphoprotein</keyword>
<dbReference type="Gene3D" id="3.40.50.2300">
    <property type="match status" value="1"/>
</dbReference>
<keyword evidence="7" id="KW-1185">Reference proteome</keyword>
<dbReference type="SUPFAM" id="SSF52172">
    <property type="entry name" value="CheY-like"/>
    <property type="match status" value="1"/>
</dbReference>
<name>A0A1T4PUE9_9FIRM</name>